<feature type="chain" id="PRO_5039328704" description="Secreted protein" evidence="1">
    <location>
        <begin position="18"/>
        <end position="60"/>
    </location>
</feature>
<reference evidence="2 3" key="1">
    <citation type="submission" date="2009-02" db="EMBL/GenBank/DDBJ databases">
        <title>Annotation of Streptomyces hygroscopicus strain ATCC 53653.</title>
        <authorList>
            <consortium name="The Broad Institute Genome Sequencing Platform"/>
            <consortium name="Broad Institute Microbial Sequencing Center"/>
            <person name="Fischbach M."/>
            <person name="Godfrey P."/>
            <person name="Ward D."/>
            <person name="Young S."/>
            <person name="Zeng Q."/>
            <person name="Koehrsen M."/>
            <person name="Alvarado L."/>
            <person name="Berlin A.M."/>
            <person name="Bochicchio J."/>
            <person name="Borenstein D."/>
            <person name="Chapman S.B."/>
            <person name="Chen Z."/>
            <person name="Engels R."/>
            <person name="Freedman E."/>
            <person name="Gellesch M."/>
            <person name="Goldberg J."/>
            <person name="Griggs A."/>
            <person name="Gujja S."/>
            <person name="Heilman E.R."/>
            <person name="Heiman D.I."/>
            <person name="Hepburn T.A."/>
            <person name="Howarth C."/>
            <person name="Jen D."/>
            <person name="Larson L."/>
            <person name="Lewis B."/>
            <person name="Mehta T."/>
            <person name="Park D."/>
            <person name="Pearson M."/>
            <person name="Richards J."/>
            <person name="Roberts A."/>
            <person name="Saif S."/>
            <person name="Shea T.D."/>
            <person name="Shenoy N."/>
            <person name="Sisk P."/>
            <person name="Stolte C."/>
            <person name="Sykes S.N."/>
            <person name="Thomson T."/>
            <person name="Walk T."/>
            <person name="White J."/>
            <person name="Yandava C."/>
            <person name="Straight P."/>
            <person name="Clardy J."/>
            <person name="Hung D."/>
            <person name="Kolter R."/>
            <person name="Mekalanos J."/>
            <person name="Walker S."/>
            <person name="Walsh C.T."/>
            <person name="Wieland-Brown L.C."/>
            <person name="Haas B."/>
            <person name="Nusbaum C."/>
            <person name="Birren B."/>
        </authorList>
    </citation>
    <scope>NUCLEOTIDE SEQUENCE [LARGE SCALE GENOMIC DNA]</scope>
    <source>
        <strain evidence="2 3">ATCC 53653</strain>
    </source>
</reference>
<protein>
    <recommendedName>
        <fullName evidence="4">Secreted protein</fullName>
    </recommendedName>
</protein>
<dbReference type="HOGENOM" id="CLU_2939829_0_0_11"/>
<dbReference type="EMBL" id="GG657754">
    <property type="protein sequence ID" value="EFL26234.1"/>
    <property type="molecule type" value="Genomic_DNA"/>
</dbReference>
<sequence>MLRLTMVSILSAATVLSSLMTTLEDAKRMLQVTGGGTPRIKSIPELIKNKTLVDNRFHFC</sequence>
<accession>D9WT12</accession>
<keyword evidence="3" id="KW-1185">Reference proteome</keyword>
<dbReference type="AlphaFoldDB" id="D9WT12"/>
<evidence type="ECO:0000313" key="3">
    <source>
        <dbReference type="Proteomes" id="UP000003963"/>
    </source>
</evidence>
<feature type="signal peptide" evidence="1">
    <location>
        <begin position="1"/>
        <end position="17"/>
    </location>
</feature>
<gene>
    <name evidence="2" type="ORF">SSOG_05947</name>
</gene>
<proteinExistence type="predicted"/>
<evidence type="ECO:0008006" key="4">
    <source>
        <dbReference type="Google" id="ProtNLM"/>
    </source>
</evidence>
<name>D9WT12_9ACTN</name>
<evidence type="ECO:0000313" key="2">
    <source>
        <dbReference type="EMBL" id="EFL26234.1"/>
    </source>
</evidence>
<keyword evidence="1" id="KW-0732">Signal</keyword>
<dbReference type="Proteomes" id="UP000003963">
    <property type="component" value="Unassembled WGS sequence"/>
</dbReference>
<evidence type="ECO:0000256" key="1">
    <source>
        <dbReference type="SAM" id="SignalP"/>
    </source>
</evidence>
<organism evidence="2 3">
    <name type="scientific">Streptomyces himastatinicus ATCC 53653</name>
    <dbReference type="NCBI Taxonomy" id="457427"/>
    <lineage>
        <taxon>Bacteria</taxon>
        <taxon>Bacillati</taxon>
        <taxon>Actinomycetota</taxon>
        <taxon>Actinomycetes</taxon>
        <taxon>Kitasatosporales</taxon>
        <taxon>Streptomycetaceae</taxon>
        <taxon>Streptomyces</taxon>
        <taxon>Streptomyces violaceusniger group</taxon>
    </lineage>
</organism>